<organism evidence="9 10">
    <name type="scientific">Eleusine coracana subsp. coracana</name>
    <dbReference type="NCBI Taxonomy" id="191504"/>
    <lineage>
        <taxon>Eukaryota</taxon>
        <taxon>Viridiplantae</taxon>
        <taxon>Streptophyta</taxon>
        <taxon>Embryophyta</taxon>
        <taxon>Tracheophyta</taxon>
        <taxon>Spermatophyta</taxon>
        <taxon>Magnoliopsida</taxon>
        <taxon>Liliopsida</taxon>
        <taxon>Poales</taxon>
        <taxon>Poaceae</taxon>
        <taxon>PACMAD clade</taxon>
        <taxon>Chloridoideae</taxon>
        <taxon>Cynodonteae</taxon>
        <taxon>Eleusininae</taxon>
        <taxon>Eleusine</taxon>
    </lineage>
</organism>
<sequence>MTCLFFSAHWCRPCRNFTPELLQIYTNLRNTSKNIEIIFVSLDHDESSFVDHFKGMPWLALRFDTCLTQKLCAYFDVEHIPALVPLLVTLSGGFGFIEDAVQLVEEYGVDAYPFSANRRAELKALDEARIQGGKLQELLGCKERDYVTSADGIKIPIASLIGKTVGLYFGAHWCPPCCAFTKQLREVYNELTILSPGSFEVIFISIDRNKQEFHTSLNTMPWLAIPYPGTNRQELTRIFAIKGIPALMVLGPDGKVLKTDGRTVITTYGSMAFPFTESRVSEVEAVLKKEGDKLPH</sequence>
<dbReference type="PANTHER" id="PTHR13871:SF81">
    <property type="entry name" value="NUCLEOREDOXIN 3-RELATED"/>
    <property type="match status" value="1"/>
</dbReference>
<dbReference type="InterPro" id="IPR036249">
    <property type="entry name" value="Thioredoxin-like_sf"/>
</dbReference>
<dbReference type="CDD" id="cd03009">
    <property type="entry name" value="TryX_like_TryX_NRX"/>
    <property type="match status" value="1"/>
</dbReference>
<feature type="domain" description="Thioredoxin" evidence="8">
    <location>
        <begin position="114"/>
        <end position="288"/>
    </location>
</feature>
<comment type="catalytic activity">
    <reaction evidence="7">
        <text>[protein]-dithiol + NADP(+) = [protein]-disulfide + NADPH + H(+)</text>
        <dbReference type="Rhea" id="RHEA:18753"/>
        <dbReference type="Rhea" id="RHEA-COMP:10593"/>
        <dbReference type="Rhea" id="RHEA-COMP:10594"/>
        <dbReference type="ChEBI" id="CHEBI:15378"/>
        <dbReference type="ChEBI" id="CHEBI:29950"/>
        <dbReference type="ChEBI" id="CHEBI:50058"/>
        <dbReference type="ChEBI" id="CHEBI:57783"/>
        <dbReference type="ChEBI" id="CHEBI:58349"/>
        <dbReference type="EC" id="1.8.1.8"/>
    </reaction>
</comment>
<name>A0AAV5CV76_ELECO</name>
<dbReference type="EMBL" id="BQKI01000009">
    <property type="protein sequence ID" value="GJN01812.1"/>
    <property type="molecule type" value="Genomic_DNA"/>
</dbReference>
<reference evidence="9" key="2">
    <citation type="submission" date="2021-12" db="EMBL/GenBank/DDBJ databases">
        <title>Resequencing data analysis of finger millet.</title>
        <authorList>
            <person name="Hatakeyama M."/>
            <person name="Aluri S."/>
            <person name="Balachadran M.T."/>
            <person name="Sivarajan S.R."/>
            <person name="Poveda L."/>
            <person name="Shimizu-Inatsugi R."/>
            <person name="Schlapbach R."/>
            <person name="Sreeman S.M."/>
            <person name="Shimizu K.K."/>
        </authorList>
    </citation>
    <scope>NUCLEOTIDE SEQUENCE</scope>
</reference>
<keyword evidence="4" id="KW-0520">NAD</keyword>
<protein>
    <recommendedName>
        <fullName evidence="1">protein-disulfide reductase</fullName>
        <ecNumber evidence="1">1.8.1.8</ecNumber>
    </recommendedName>
</protein>
<dbReference type="GO" id="GO:0004791">
    <property type="term" value="F:thioredoxin-disulfide reductase (NADPH) activity"/>
    <property type="evidence" value="ECO:0007669"/>
    <property type="project" value="InterPro"/>
</dbReference>
<dbReference type="PANTHER" id="PTHR13871">
    <property type="entry name" value="THIOREDOXIN"/>
    <property type="match status" value="1"/>
</dbReference>
<proteinExistence type="inferred from homology"/>
<dbReference type="InterPro" id="IPR012336">
    <property type="entry name" value="Thioredoxin-like_fold"/>
</dbReference>
<comment type="similarity">
    <text evidence="5">Belongs to the nucleoredoxin family.</text>
</comment>
<dbReference type="SUPFAM" id="SSF52833">
    <property type="entry name" value="Thioredoxin-like"/>
    <property type="match status" value="2"/>
</dbReference>
<keyword evidence="2" id="KW-0677">Repeat</keyword>
<keyword evidence="10" id="KW-1185">Reference proteome</keyword>
<comment type="caution">
    <text evidence="9">The sequence shown here is derived from an EMBL/GenBank/DDBJ whole genome shotgun (WGS) entry which is preliminary data.</text>
</comment>
<gene>
    <name evidence="9" type="primary">ga19111</name>
    <name evidence="9" type="ORF">PR202_ga19111</name>
</gene>
<keyword evidence="3" id="KW-0560">Oxidoreductase</keyword>
<dbReference type="Gene3D" id="3.40.30.10">
    <property type="entry name" value="Glutaredoxin"/>
    <property type="match status" value="2"/>
</dbReference>
<dbReference type="EC" id="1.8.1.8" evidence="1"/>
<evidence type="ECO:0000313" key="9">
    <source>
        <dbReference type="EMBL" id="GJN01812.1"/>
    </source>
</evidence>
<evidence type="ECO:0000256" key="4">
    <source>
        <dbReference type="ARBA" id="ARBA00023027"/>
    </source>
</evidence>
<dbReference type="InterPro" id="IPR013766">
    <property type="entry name" value="Thioredoxin_domain"/>
</dbReference>
<dbReference type="InterPro" id="IPR045870">
    <property type="entry name" value="TryX_NRX_thioredoxin_dom"/>
</dbReference>
<dbReference type="PROSITE" id="PS51352">
    <property type="entry name" value="THIOREDOXIN_2"/>
    <property type="match status" value="1"/>
</dbReference>
<dbReference type="AlphaFoldDB" id="A0AAV5CV76"/>
<accession>A0AAV5CV76</accession>
<evidence type="ECO:0000259" key="8">
    <source>
        <dbReference type="PROSITE" id="PS51352"/>
    </source>
</evidence>
<comment type="catalytic activity">
    <reaction evidence="6">
        <text>[protein]-dithiol + NAD(+) = [protein]-disulfide + NADH + H(+)</text>
        <dbReference type="Rhea" id="RHEA:18749"/>
        <dbReference type="Rhea" id="RHEA-COMP:10593"/>
        <dbReference type="Rhea" id="RHEA-COMP:10594"/>
        <dbReference type="ChEBI" id="CHEBI:15378"/>
        <dbReference type="ChEBI" id="CHEBI:29950"/>
        <dbReference type="ChEBI" id="CHEBI:50058"/>
        <dbReference type="ChEBI" id="CHEBI:57540"/>
        <dbReference type="ChEBI" id="CHEBI:57945"/>
        <dbReference type="EC" id="1.8.1.8"/>
    </reaction>
</comment>
<dbReference type="Pfam" id="PF13905">
    <property type="entry name" value="Thioredoxin_8"/>
    <property type="match status" value="2"/>
</dbReference>
<evidence type="ECO:0000256" key="2">
    <source>
        <dbReference type="ARBA" id="ARBA00022737"/>
    </source>
</evidence>
<evidence type="ECO:0000256" key="5">
    <source>
        <dbReference type="ARBA" id="ARBA00025782"/>
    </source>
</evidence>
<dbReference type="InterPro" id="IPR052259">
    <property type="entry name" value="Nucleoredoxin-like"/>
</dbReference>
<evidence type="ECO:0000256" key="1">
    <source>
        <dbReference type="ARBA" id="ARBA00012612"/>
    </source>
</evidence>
<dbReference type="Proteomes" id="UP001054889">
    <property type="component" value="Unassembled WGS sequence"/>
</dbReference>
<evidence type="ECO:0000256" key="3">
    <source>
        <dbReference type="ARBA" id="ARBA00023002"/>
    </source>
</evidence>
<reference evidence="9" key="1">
    <citation type="journal article" date="2018" name="DNA Res.">
        <title>Multiple hybrid de novo genome assembly of finger millet, an orphan allotetraploid crop.</title>
        <authorList>
            <person name="Hatakeyama M."/>
            <person name="Aluri S."/>
            <person name="Balachadran M.T."/>
            <person name="Sivarajan S.R."/>
            <person name="Patrignani A."/>
            <person name="Gruter S."/>
            <person name="Poveda L."/>
            <person name="Shimizu-Inatsugi R."/>
            <person name="Baeten J."/>
            <person name="Francoijs K.J."/>
            <person name="Nataraja K.N."/>
            <person name="Reddy Y.A.N."/>
            <person name="Phadnis S."/>
            <person name="Ravikumar R.L."/>
            <person name="Schlapbach R."/>
            <person name="Sreeman S.M."/>
            <person name="Shimizu K.K."/>
        </authorList>
    </citation>
    <scope>NUCLEOTIDE SEQUENCE</scope>
</reference>
<evidence type="ECO:0000256" key="7">
    <source>
        <dbReference type="ARBA" id="ARBA00047804"/>
    </source>
</evidence>
<evidence type="ECO:0000256" key="6">
    <source>
        <dbReference type="ARBA" id="ARBA00047388"/>
    </source>
</evidence>
<evidence type="ECO:0000313" key="10">
    <source>
        <dbReference type="Proteomes" id="UP001054889"/>
    </source>
</evidence>